<keyword evidence="3" id="KW-1185">Reference proteome</keyword>
<dbReference type="InterPro" id="IPR049128">
    <property type="entry name" value="Pop8-like_dom"/>
</dbReference>
<evidence type="ECO:0000313" key="2">
    <source>
        <dbReference type="EMBL" id="KAF9529118.1"/>
    </source>
</evidence>
<organism evidence="2 3">
    <name type="scientific">Crepidotus variabilis</name>
    <dbReference type="NCBI Taxonomy" id="179855"/>
    <lineage>
        <taxon>Eukaryota</taxon>
        <taxon>Fungi</taxon>
        <taxon>Dikarya</taxon>
        <taxon>Basidiomycota</taxon>
        <taxon>Agaricomycotina</taxon>
        <taxon>Agaricomycetes</taxon>
        <taxon>Agaricomycetidae</taxon>
        <taxon>Agaricales</taxon>
        <taxon>Agaricineae</taxon>
        <taxon>Crepidotaceae</taxon>
        <taxon>Crepidotus</taxon>
    </lineage>
</organism>
<dbReference type="Pfam" id="PF20976">
    <property type="entry name" value="Pop8"/>
    <property type="match status" value="1"/>
</dbReference>
<evidence type="ECO:0000313" key="3">
    <source>
        <dbReference type="Proteomes" id="UP000807306"/>
    </source>
</evidence>
<feature type="domain" description="Ribonucleases P/MRP subunit Pop8-like" evidence="1">
    <location>
        <begin position="23"/>
        <end position="78"/>
    </location>
</feature>
<dbReference type="EMBL" id="MU157848">
    <property type="protein sequence ID" value="KAF9529118.1"/>
    <property type="molecule type" value="Genomic_DNA"/>
</dbReference>
<protein>
    <recommendedName>
        <fullName evidence="1">Ribonucleases P/MRP subunit Pop8-like domain-containing protein</fullName>
    </recommendedName>
</protein>
<dbReference type="OrthoDB" id="3265020at2759"/>
<dbReference type="Proteomes" id="UP000807306">
    <property type="component" value="Unassembled WGS sequence"/>
</dbReference>
<proteinExistence type="predicted"/>
<reference evidence="2" key="1">
    <citation type="submission" date="2020-11" db="EMBL/GenBank/DDBJ databases">
        <authorList>
            <consortium name="DOE Joint Genome Institute"/>
            <person name="Ahrendt S."/>
            <person name="Riley R."/>
            <person name="Andreopoulos W."/>
            <person name="Labutti K."/>
            <person name="Pangilinan J."/>
            <person name="Ruiz-Duenas F.J."/>
            <person name="Barrasa J.M."/>
            <person name="Sanchez-Garcia M."/>
            <person name="Camarero S."/>
            <person name="Miyauchi S."/>
            <person name="Serrano A."/>
            <person name="Linde D."/>
            <person name="Babiker R."/>
            <person name="Drula E."/>
            <person name="Ayuso-Fernandez I."/>
            <person name="Pacheco R."/>
            <person name="Padilla G."/>
            <person name="Ferreira P."/>
            <person name="Barriuso J."/>
            <person name="Kellner H."/>
            <person name="Castanera R."/>
            <person name="Alfaro M."/>
            <person name="Ramirez L."/>
            <person name="Pisabarro A.G."/>
            <person name="Kuo A."/>
            <person name="Tritt A."/>
            <person name="Lipzen A."/>
            <person name="He G."/>
            <person name="Yan M."/>
            <person name="Ng V."/>
            <person name="Cullen D."/>
            <person name="Martin F."/>
            <person name="Rosso M.-N."/>
            <person name="Henrissat B."/>
            <person name="Hibbett D."/>
            <person name="Martinez A.T."/>
            <person name="Grigoriev I.V."/>
        </authorList>
    </citation>
    <scope>NUCLEOTIDE SEQUENCE</scope>
    <source>
        <strain evidence="2">CBS 506.95</strain>
    </source>
</reference>
<comment type="caution">
    <text evidence="2">The sequence shown here is derived from an EMBL/GenBank/DDBJ whole genome shotgun (WGS) entry which is preliminary data.</text>
</comment>
<evidence type="ECO:0000259" key="1">
    <source>
        <dbReference type="Pfam" id="PF20976"/>
    </source>
</evidence>
<dbReference type="AlphaFoldDB" id="A0A9P6EGG8"/>
<accession>A0A9P6EGG8</accession>
<name>A0A9P6EGG8_9AGAR</name>
<sequence length="114" mass="12344">MTKHSVAQSDYYYIRYSIAPPTQDGLTIRKVLAEAITQSFGMSAEGIYIDILWIKPSGEECAVRLNHGDAMTLLSASASFTGSVKFCVKHSSSSLIALGNLTTPLVGTQEEQID</sequence>
<gene>
    <name evidence="2" type="ORF">CPB83DRAFT_284683</name>
</gene>